<evidence type="ECO:0000256" key="1">
    <source>
        <dbReference type="ARBA" id="ARBA00006159"/>
    </source>
</evidence>
<organism evidence="4 5">
    <name type="scientific">Podila verticillata NRRL 6337</name>
    <dbReference type="NCBI Taxonomy" id="1069443"/>
    <lineage>
        <taxon>Eukaryota</taxon>
        <taxon>Fungi</taxon>
        <taxon>Fungi incertae sedis</taxon>
        <taxon>Mucoromycota</taxon>
        <taxon>Mortierellomycotina</taxon>
        <taxon>Mortierellomycetes</taxon>
        <taxon>Mortierellales</taxon>
        <taxon>Mortierellaceae</taxon>
        <taxon>Podila</taxon>
    </lineage>
</organism>
<keyword evidence="5" id="KW-1185">Reference proteome</keyword>
<dbReference type="PANTHER" id="PTHR45849">
    <property type="entry name" value="FACT COMPLEX SUBUNIT SSRP1"/>
    <property type="match status" value="1"/>
</dbReference>
<gene>
    <name evidence="4" type="ORF">MVEG_11458</name>
</gene>
<feature type="region of interest" description="Disordered" evidence="2">
    <location>
        <begin position="65"/>
        <end position="95"/>
    </location>
</feature>
<feature type="domain" description="Histone chaperone RTT106/FACT complex subunit SPT16-like middle" evidence="3">
    <location>
        <begin position="268"/>
        <end position="375"/>
    </location>
</feature>
<feature type="compositionally biased region" description="Acidic residues" evidence="2">
    <location>
        <begin position="396"/>
        <end position="405"/>
    </location>
</feature>
<dbReference type="SUPFAM" id="SSF50729">
    <property type="entry name" value="PH domain-like"/>
    <property type="match status" value="1"/>
</dbReference>
<dbReference type="InterPro" id="IPR050454">
    <property type="entry name" value="RTT106/SSRP1_HistChap/FACT"/>
</dbReference>
<comment type="similarity">
    <text evidence="1">Belongs to the RTT106 family.</text>
</comment>
<evidence type="ECO:0000256" key="2">
    <source>
        <dbReference type="SAM" id="MobiDB-lite"/>
    </source>
</evidence>
<feature type="compositionally biased region" description="Acidic residues" evidence="2">
    <location>
        <begin position="416"/>
        <end position="456"/>
    </location>
</feature>
<evidence type="ECO:0000313" key="5">
    <source>
        <dbReference type="Proteomes" id="UP000243308"/>
    </source>
</evidence>
<evidence type="ECO:0000313" key="4">
    <source>
        <dbReference type="EMBL" id="KFH62934.1"/>
    </source>
</evidence>
<protein>
    <recommendedName>
        <fullName evidence="3">Histone chaperone RTT106/FACT complex subunit SPT16-like middle domain-containing protein</fullName>
    </recommendedName>
</protein>
<dbReference type="Pfam" id="PF08512">
    <property type="entry name" value="Rttp106-like_middle"/>
    <property type="match status" value="1"/>
</dbReference>
<dbReference type="GO" id="GO:0042393">
    <property type="term" value="F:histone binding"/>
    <property type="evidence" value="ECO:0007669"/>
    <property type="project" value="TreeGrafter"/>
</dbReference>
<dbReference type="EMBL" id="KN042430">
    <property type="protein sequence ID" value="KFH62934.1"/>
    <property type="molecule type" value="Genomic_DNA"/>
</dbReference>
<dbReference type="OrthoDB" id="75754at2759"/>
<dbReference type="AlphaFoldDB" id="A0A086TLV7"/>
<dbReference type="Proteomes" id="UP000243308">
    <property type="component" value="Unassembled WGS sequence"/>
</dbReference>
<feature type="compositionally biased region" description="Basic and acidic residues" evidence="2">
    <location>
        <begin position="375"/>
        <end position="385"/>
    </location>
</feature>
<name>A0A086TLV7_9FUNG</name>
<dbReference type="InterPro" id="IPR013719">
    <property type="entry name" value="RTT106/SPT16-like_middle_dom"/>
</dbReference>
<dbReference type="SMART" id="SM01287">
    <property type="entry name" value="Rtt106"/>
    <property type="match status" value="1"/>
</dbReference>
<dbReference type="Gene3D" id="2.30.29.30">
    <property type="entry name" value="Pleckstrin-homology domain (PH domain)/Phosphotyrosine-binding domain (PTB)"/>
    <property type="match status" value="1"/>
</dbReference>
<reference evidence="4 5" key="1">
    <citation type="submission" date="2011-02" db="EMBL/GenBank/DDBJ databases">
        <title>The Genome Sequence of Mortierella verticillata NRRL 6337.</title>
        <authorList>
            <consortium name="The Broad Institute Genome Sequencing Platform"/>
            <person name="Russ C."/>
            <person name="Cuomo C."/>
            <person name="Burger G."/>
            <person name="Gray M.W."/>
            <person name="Holland P.W.H."/>
            <person name="King N."/>
            <person name="Lang F.B.F."/>
            <person name="Roger A.J."/>
            <person name="Ruiz-Trillo I."/>
            <person name="Young S.K."/>
            <person name="Zeng Q."/>
            <person name="Gargeya S."/>
            <person name="Alvarado L."/>
            <person name="Berlin A."/>
            <person name="Chapman S.B."/>
            <person name="Chen Z."/>
            <person name="Freedman E."/>
            <person name="Gellesch M."/>
            <person name="Goldberg J."/>
            <person name="Griggs A."/>
            <person name="Gujja S."/>
            <person name="Heilman E."/>
            <person name="Heiman D."/>
            <person name="Howarth C."/>
            <person name="Mehta T."/>
            <person name="Neiman D."/>
            <person name="Pearson M."/>
            <person name="Roberts A."/>
            <person name="Saif S."/>
            <person name="Shea T."/>
            <person name="Shenoy N."/>
            <person name="Sisk P."/>
            <person name="Stolte C."/>
            <person name="Sykes S."/>
            <person name="White J."/>
            <person name="Yandava C."/>
            <person name="Haas B."/>
            <person name="Nusbaum C."/>
            <person name="Birren B."/>
        </authorList>
    </citation>
    <scope>NUCLEOTIDE SEQUENCE [LARGE SCALE GENOMIC DNA]</scope>
    <source>
        <strain evidence="4 5">NRRL 6337</strain>
    </source>
</reference>
<evidence type="ECO:0000259" key="3">
    <source>
        <dbReference type="SMART" id="SM01287"/>
    </source>
</evidence>
<feature type="region of interest" description="Disordered" evidence="2">
    <location>
        <begin position="375"/>
        <end position="509"/>
    </location>
</feature>
<feature type="compositionally biased region" description="Acidic residues" evidence="2">
    <location>
        <begin position="471"/>
        <end position="509"/>
    </location>
</feature>
<dbReference type="PANTHER" id="PTHR45849:SF3">
    <property type="entry name" value="HISTONE CHAPERONE RTT106"/>
    <property type="match status" value="1"/>
</dbReference>
<sequence length="509" mass="55195">MELTPALMATIEDKVLSKSVKDMVASHPDTAPVVACLLEYMQARITKASTSNAKQQGSIAQFFSKTTTTSSSSPSSTPSIPSTPDNTSSSTQQPLGPTVYTSAPLSFLHPVRKKLVLALTPTELALVSPTSTTSTINPSDIVARAPYDAVLRVVAVPFLERATKHTALLIFFKHAKIASSKDAIWAVPVSDDGKDFALTFHSTHSQLAGLADDLTQSGSSTKTPLAITHHKRPDQLLMATLSYFLHRSLGPKLYASIDMIPLPAGSAYPNFSAHIKSNQGTIYLLPTGMLFAFRKPVLFLPTASIEAVGVYAVLSRTFDFEVVMDQSVATAEDLEGLPPMAKDGRVSVGFGMVDTKVFGKMEEWIAKSGIRDRSMSEDLKAKDKAPSSGKKRERPADEEEGEEGEASSSKKRQGETNDEDDSDDEEDQDFAPESDDEIMEEYDSDAQGSESDEEGGEDRGMAMLTKVLQADDGEEVDLGEESLGEDEDDEEEEGDEDEEEEEEDELLDD</sequence>
<dbReference type="InterPro" id="IPR011993">
    <property type="entry name" value="PH-like_dom_sf"/>
</dbReference>
<feature type="compositionally biased region" description="Low complexity" evidence="2">
    <location>
        <begin position="65"/>
        <end position="91"/>
    </location>
</feature>
<accession>A0A086TLV7</accession>
<dbReference type="GO" id="GO:0031491">
    <property type="term" value="F:nucleosome binding"/>
    <property type="evidence" value="ECO:0007669"/>
    <property type="project" value="TreeGrafter"/>
</dbReference>
<proteinExistence type="inferred from homology"/>